<sequence>MGSHLLVNFSESRKALRSTDDNIPMNGHRMNWTKLTTAAQLDQIKAESAEQPILIFKHSTTCSISAMALSRMERNWSDSAGIKPYYLDLLAYRPISNQIADTFGVDHQSPQVLLIQNGECVYDASHMNISFQLLQQAV</sequence>
<dbReference type="Pfam" id="PF11009">
    <property type="entry name" value="BrxC"/>
    <property type="match status" value="1"/>
</dbReference>
<reference evidence="1 2" key="1">
    <citation type="journal article" date="2012" name="J. Bacteriol.">
        <title>Genome Sequence of Fibrella aestuarina BUZ 2T, a Filamentous Marine Bacterium.</title>
        <authorList>
            <person name="Filippini M."/>
            <person name="Qi W."/>
            <person name="Blom J."/>
            <person name="Goesmann A."/>
            <person name="Smits T.H."/>
            <person name="Bagheri H.C."/>
        </authorList>
    </citation>
    <scope>NUCLEOTIDE SEQUENCE [LARGE SCALE GENOMIC DNA]</scope>
    <source>
        <strain evidence="2">BUZ 2T</strain>
    </source>
</reference>
<dbReference type="AlphaFoldDB" id="I0KD88"/>
<dbReference type="InterPro" id="IPR036249">
    <property type="entry name" value="Thioredoxin-like_sf"/>
</dbReference>
<evidence type="ECO:0008006" key="3">
    <source>
        <dbReference type="Google" id="ProtNLM"/>
    </source>
</evidence>
<accession>I0KD88</accession>
<dbReference type="STRING" id="1166018.FAES_4091"/>
<dbReference type="EMBL" id="HE796683">
    <property type="protein sequence ID" value="CCH02091.1"/>
    <property type="molecule type" value="Genomic_DNA"/>
</dbReference>
<gene>
    <name evidence="1" type="ORF">FAES_4091</name>
</gene>
<dbReference type="KEGG" id="fae:FAES_4091"/>
<name>I0KD88_9BACT</name>
<evidence type="ECO:0000313" key="2">
    <source>
        <dbReference type="Proteomes" id="UP000011058"/>
    </source>
</evidence>
<dbReference type="Proteomes" id="UP000011058">
    <property type="component" value="Chromosome"/>
</dbReference>
<dbReference type="HOGENOM" id="CLU_153787_0_0_10"/>
<keyword evidence="2" id="KW-1185">Reference proteome</keyword>
<organism evidence="1 2">
    <name type="scientific">Fibrella aestuarina BUZ 2</name>
    <dbReference type="NCBI Taxonomy" id="1166018"/>
    <lineage>
        <taxon>Bacteria</taxon>
        <taxon>Pseudomonadati</taxon>
        <taxon>Bacteroidota</taxon>
        <taxon>Cytophagia</taxon>
        <taxon>Cytophagales</taxon>
        <taxon>Spirosomataceae</taxon>
        <taxon>Fibrella</taxon>
    </lineage>
</organism>
<proteinExistence type="predicted"/>
<evidence type="ECO:0000313" key="1">
    <source>
        <dbReference type="EMBL" id="CCH02091.1"/>
    </source>
</evidence>
<dbReference type="NCBIfam" id="TIGR04019">
    <property type="entry name" value="B_thiol_YtxJ"/>
    <property type="match status" value="1"/>
</dbReference>
<dbReference type="InterPro" id="IPR022551">
    <property type="entry name" value="BrxC"/>
</dbReference>
<dbReference type="eggNOG" id="COG3118">
    <property type="taxonomic scope" value="Bacteria"/>
</dbReference>
<protein>
    <recommendedName>
        <fullName evidence="3">General stress protein</fullName>
    </recommendedName>
</protein>
<dbReference type="SUPFAM" id="SSF52833">
    <property type="entry name" value="Thioredoxin-like"/>
    <property type="match status" value="1"/>
</dbReference>
<dbReference type="Gene3D" id="3.40.30.10">
    <property type="entry name" value="Glutaredoxin"/>
    <property type="match status" value="1"/>
</dbReference>